<dbReference type="Proteomes" id="UP000711407">
    <property type="component" value="Unassembled WGS sequence"/>
</dbReference>
<evidence type="ECO:0000313" key="3">
    <source>
        <dbReference type="Proteomes" id="UP000711407"/>
    </source>
</evidence>
<organism evidence="2 3">
    <name type="scientific">Candidatus Amulumruptor caecigallinarius</name>
    <dbReference type="NCBI Taxonomy" id="2109911"/>
    <lineage>
        <taxon>Bacteria</taxon>
        <taxon>Pseudomonadati</taxon>
        <taxon>Bacteroidota</taxon>
        <taxon>Bacteroidia</taxon>
        <taxon>Bacteroidales</taxon>
        <taxon>Muribaculaceae</taxon>
        <taxon>Candidatus Amulumruptor</taxon>
    </lineage>
</organism>
<dbReference type="Gene3D" id="3.90.550.10">
    <property type="entry name" value="Spore Coat Polysaccharide Biosynthesis Protein SpsA, Chain A"/>
    <property type="match status" value="1"/>
</dbReference>
<dbReference type="InterPro" id="IPR001173">
    <property type="entry name" value="Glyco_trans_2-like"/>
</dbReference>
<reference evidence="2" key="2">
    <citation type="submission" date="2021-09" db="EMBL/GenBank/DDBJ databases">
        <authorList>
            <person name="Gilroy R."/>
        </authorList>
    </citation>
    <scope>NUCLEOTIDE SEQUENCE</scope>
    <source>
        <strain evidence="2">4100</strain>
    </source>
</reference>
<feature type="domain" description="Glycosyltransferase 2-like" evidence="1">
    <location>
        <begin position="3"/>
        <end position="125"/>
    </location>
</feature>
<dbReference type="EMBL" id="DYXT01000028">
    <property type="protein sequence ID" value="HJE39141.1"/>
    <property type="molecule type" value="Genomic_DNA"/>
</dbReference>
<gene>
    <name evidence="2" type="ORF">K8V47_05225</name>
</gene>
<sequence length="350" mass="40925">MLVAAYGQEAYLSETLQSLIDQTYTNWEAIVVDDGSPDNVASVAKEWMARDKRIRFFHTDNKGVSAARNFAATKATGKYVMSLDGDDMILPAYIQKCVDVLETLPDIKVVYTNWKFFGADTHTTELVYTDYREELLHNNIHVSAMLRLDDYRKAGGFDEHMRTAMEDWEFWIRVLSDETPNQVRLIPDRLFLYRQKVRSRNNSITDNSLKIKDCQEYVFNKHREKYLKYFGEHISADMLMFVGNDLMDVLTDTEHFHTLHDKKQLLHQGLKAAKKLARLRGIDPSINLKYITKVADELTRVQDDAKSLLNHKQFSRYQLLTSNPGRFMANMRRSQAMMPKNWGRKEIRYR</sequence>
<name>A0A921E9C1_9BACT</name>
<accession>A0A921E9C1</accession>
<evidence type="ECO:0000259" key="1">
    <source>
        <dbReference type="Pfam" id="PF00535"/>
    </source>
</evidence>
<dbReference type="PANTHER" id="PTHR43685">
    <property type="entry name" value="GLYCOSYLTRANSFERASE"/>
    <property type="match status" value="1"/>
</dbReference>
<dbReference type="Pfam" id="PF00535">
    <property type="entry name" value="Glycos_transf_2"/>
    <property type="match status" value="1"/>
</dbReference>
<dbReference type="PANTHER" id="PTHR43685:SF2">
    <property type="entry name" value="GLYCOSYLTRANSFERASE 2-LIKE DOMAIN-CONTAINING PROTEIN"/>
    <property type="match status" value="1"/>
</dbReference>
<evidence type="ECO:0000313" key="2">
    <source>
        <dbReference type="EMBL" id="HJE39141.1"/>
    </source>
</evidence>
<dbReference type="SUPFAM" id="SSF53448">
    <property type="entry name" value="Nucleotide-diphospho-sugar transferases"/>
    <property type="match status" value="1"/>
</dbReference>
<dbReference type="InterPro" id="IPR050834">
    <property type="entry name" value="Glycosyltransf_2"/>
</dbReference>
<protein>
    <submittedName>
        <fullName evidence="2">Glycosyltransferase family 2 protein</fullName>
    </submittedName>
</protein>
<comment type="caution">
    <text evidence="2">The sequence shown here is derived from an EMBL/GenBank/DDBJ whole genome shotgun (WGS) entry which is preliminary data.</text>
</comment>
<dbReference type="CDD" id="cd00761">
    <property type="entry name" value="Glyco_tranf_GTA_type"/>
    <property type="match status" value="1"/>
</dbReference>
<proteinExistence type="predicted"/>
<reference evidence="2" key="1">
    <citation type="journal article" date="2021" name="PeerJ">
        <title>Extensive microbial diversity within the chicken gut microbiome revealed by metagenomics and culture.</title>
        <authorList>
            <person name="Gilroy R."/>
            <person name="Ravi A."/>
            <person name="Getino M."/>
            <person name="Pursley I."/>
            <person name="Horton D.L."/>
            <person name="Alikhan N.F."/>
            <person name="Baker D."/>
            <person name="Gharbi K."/>
            <person name="Hall N."/>
            <person name="Watson M."/>
            <person name="Adriaenssens E.M."/>
            <person name="Foster-Nyarko E."/>
            <person name="Jarju S."/>
            <person name="Secka A."/>
            <person name="Antonio M."/>
            <person name="Oren A."/>
            <person name="Chaudhuri R.R."/>
            <person name="La Ragione R."/>
            <person name="Hildebrand F."/>
            <person name="Pallen M.J."/>
        </authorList>
    </citation>
    <scope>NUCLEOTIDE SEQUENCE</scope>
    <source>
        <strain evidence="2">4100</strain>
    </source>
</reference>
<dbReference type="AlphaFoldDB" id="A0A921E9C1"/>
<dbReference type="InterPro" id="IPR029044">
    <property type="entry name" value="Nucleotide-diphossugar_trans"/>
</dbReference>